<comment type="caution">
    <text evidence="2">The sequence shown here is derived from an EMBL/GenBank/DDBJ whole genome shotgun (WGS) entry which is preliminary data.</text>
</comment>
<dbReference type="OrthoDB" id="7292164at2759"/>
<accession>A0A8J2QFH1</accession>
<dbReference type="Proteomes" id="UP000789524">
    <property type="component" value="Unassembled WGS sequence"/>
</dbReference>
<organism evidence="2 3">
    <name type="scientific">Danaus chrysippus</name>
    <name type="common">African queen</name>
    <dbReference type="NCBI Taxonomy" id="151541"/>
    <lineage>
        <taxon>Eukaryota</taxon>
        <taxon>Metazoa</taxon>
        <taxon>Ecdysozoa</taxon>
        <taxon>Arthropoda</taxon>
        <taxon>Hexapoda</taxon>
        <taxon>Insecta</taxon>
        <taxon>Pterygota</taxon>
        <taxon>Neoptera</taxon>
        <taxon>Endopterygota</taxon>
        <taxon>Lepidoptera</taxon>
        <taxon>Glossata</taxon>
        <taxon>Ditrysia</taxon>
        <taxon>Papilionoidea</taxon>
        <taxon>Nymphalidae</taxon>
        <taxon>Danainae</taxon>
        <taxon>Danaini</taxon>
        <taxon>Danaina</taxon>
        <taxon>Danaus</taxon>
        <taxon>Anosia</taxon>
    </lineage>
</organism>
<gene>
    <name evidence="2" type="ORF">DCHRY22_LOCUS3091</name>
</gene>
<feature type="region of interest" description="Disordered" evidence="1">
    <location>
        <begin position="1"/>
        <end position="41"/>
    </location>
</feature>
<evidence type="ECO:0000256" key="1">
    <source>
        <dbReference type="SAM" id="MobiDB-lite"/>
    </source>
</evidence>
<dbReference type="EMBL" id="CAKASE010000047">
    <property type="protein sequence ID" value="CAG9561611.1"/>
    <property type="molecule type" value="Genomic_DNA"/>
</dbReference>
<proteinExistence type="predicted"/>
<evidence type="ECO:0000313" key="2">
    <source>
        <dbReference type="EMBL" id="CAG9561611.1"/>
    </source>
</evidence>
<name>A0A8J2QFH1_9NEOP</name>
<keyword evidence="3" id="KW-1185">Reference proteome</keyword>
<sequence>MKRSHMLPHYRPDAINNEAGREKTKRATSPGEAPADTTASSSKIRIAYLGCVNERRGGGMEGGGGGAPGPVGVEKVAPLAREYKFIAKKSLRGGGITALCASSFL</sequence>
<dbReference type="AlphaFoldDB" id="A0A8J2QFH1"/>
<reference evidence="2" key="1">
    <citation type="submission" date="2021-09" db="EMBL/GenBank/DDBJ databases">
        <authorList>
            <person name="Martin H S."/>
        </authorList>
    </citation>
    <scope>NUCLEOTIDE SEQUENCE</scope>
</reference>
<evidence type="ECO:0000313" key="3">
    <source>
        <dbReference type="Proteomes" id="UP000789524"/>
    </source>
</evidence>
<protein>
    <submittedName>
        <fullName evidence="2">(African queen) hypothetical protein</fullName>
    </submittedName>
</protein>